<feature type="transmembrane region" description="Helical" evidence="1">
    <location>
        <begin position="118"/>
        <end position="135"/>
    </location>
</feature>
<feature type="transmembrane region" description="Helical" evidence="1">
    <location>
        <begin position="81"/>
        <end position="106"/>
    </location>
</feature>
<organism evidence="2 3">
    <name type="scientific">Flavobacterium caeni</name>
    <dbReference type="NCBI Taxonomy" id="490189"/>
    <lineage>
        <taxon>Bacteria</taxon>
        <taxon>Pseudomonadati</taxon>
        <taxon>Bacteroidota</taxon>
        <taxon>Flavobacteriia</taxon>
        <taxon>Flavobacteriales</taxon>
        <taxon>Flavobacteriaceae</taxon>
        <taxon>Flavobacterium</taxon>
    </lineage>
</organism>
<dbReference type="OrthoDB" id="1451346at2"/>
<dbReference type="AlphaFoldDB" id="A0A1G5J6E0"/>
<proteinExistence type="predicted"/>
<keyword evidence="1" id="KW-0472">Membrane</keyword>
<protein>
    <submittedName>
        <fullName evidence="2">Uncharacterized protein</fullName>
    </submittedName>
</protein>
<reference evidence="2 3" key="1">
    <citation type="submission" date="2016-10" db="EMBL/GenBank/DDBJ databases">
        <authorList>
            <person name="de Groot N.N."/>
        </authorList>
    </citation>
    <scope>NUCLEOTIDE SEQUENCE [LARGE SCALE GENOMIC DNA]</scope>
    <source>
        <strain evidence="2 3">CGMCC 1.7031</strain>
    </source>
</reference>
<keyword evidence="1" id="KW-1133">Transmembrane helix</keyword>
<keyword evidence="3" id="KW-1185">Reference proteome</keyword>
<evidence type="ECO:0000256" key="1">
    <source>
        <dbReference type="SAM" id="Phobius"/>
    </source>
</evidence>
<evidence type="ECO:0000313" key="2">
    <source>
        <dbReference type="EMBL" id="SCY83926.1"/>
    </source>
</evidence>
<dbReference type="STRING" id="490189.SAMN02927903_02570"/>
<keyword evidence="1" id="KW-0812">Transmembrane</keyword>
<dbReference type="RefSeq" id="WP_091144647.1">
    <property type="nucleotide sequence ID" value="NZ_FMVF01000012.1"/>
</dbReference>
<accession>A0A1G5J6E0</accession>
<dbReference type="Proteomes" id="UP000199354">
    <property type="component" value="Unassembled WGS sequence"/>
</dbReference>
<evidence type="ECO:0000313" key="3">
    <source>
        <dbReference type="Proteomes" id="UP000199354"/>
    </source>
</evidence>
<dbReference type="EMBL" id="FMVF01000012">
    <property type="protein sequence ID" value="SCY83926.1"/>
    <property type="molecule type" value="Genomic_DNA"/>
</dbReference>
<sequence length="158" mass="18671">MRTEKWQIQKSSYKTTDEIKAACNQLQAKDQADYEVRSNGDHIWVEVDQRKKHYWSPMLRLRLVKAENETRIEGKIAENPLLWAFFVMIKIASIFIFVLSGVIAWYKFNLGYNFNVQLFVMFVMVSVWFAMYLVAEQYKRKGARQIDALYHFVDAIAA</sequence>
<name>A0A1G5J6E0_9FLAO</name>
<gene>
    <name evidence="2" type="ORF">SAMN02927903_02570</name>
</gene>